<feature type="transmembrane region" description="Helical" evidence="6">
    <location>
        <begin position="1299"/>
        <end position="1320"/>
    </location>
</feature>
<evidence type="ECO:0000256" key="1">
    <source>
        <dbReference type="ARBA" id="ARBA00004141"/>
    </source>
</evidence>
<feature type="compositionally biased region" description="Low complexity" evidence="5">
    <location>
        <begin position="277"/>
        <end position="288"/>
    </location>
</feature>
<comment type="subcellular location">
    <subcellularLocation>
        <location evidence="1">Membrane</location>
        <topology evidence="1">Multi-pass membrane protein</topology>
    </subcellularLocation>
</comment>
<feature type="compositionally biased region" description="Low complexity" evidence="5">
    <location>
        <begin position="1066"/>
        <end position="1075"/>
    </location>
</feature>
<feature type="region of interest" description="Disordered" evidence="5">
    <location>
        <begin position="641"/>
        <end position="701"/>
    </location>
</feature>
<dbReference type="GO" id="GO:0005783">
    <property type="term" value="C:endoplasmic reticulum"/>
    <property type="evidence" value="ECO:0007669"/>
    <property type="project" value="TreeGrafter"/>
</dbReference>
<feature type="region of interest" description="Disordered" evidence="5">
    <location>
        <begin position="963"/>
        <end position="982"/>
    </location>
</feature>
<evidence type="ECO:0000256" key="3">
    <source>
        <dbReference type="ARBA" id="ARBA00022989"/>
    </source>
</evidence>
<dbReference type="GO" id="GO:0016236">
    <property type="term" value="P:macroautophagy"/>
    <property type="evidence" value="ECO:0007669"/>
    <property type="project" value="TreeGrafter"/>
</dbReference>
<gene>
    <name evidence="7" type="ORF">BN1204_049550</name>
</gene>
<feature type="region of interest" description="Disordered" evidence="5">
    <location>
        <begin position="1174"/>
        <end position="1214"/>
    </location>
</feature>
<evidence type="ECO:0000256" key="6">
    <source>
        <dbReference type="SAM" id="Phobius"/>
    </source>
</evidence>
<feature type="compositionally biased region" description="Basic and acidic residues" evidence="5">
    <location>
        <begin position="1258"/>
        <end position="1272"/>
    </location>
</feature>
<feature type="region of interest" description="Disordered" evidence="5">
    <location>
        <begin position="197"/>
        <end position="226"/>
    </location>
</feature>
<feature type="transmembrane region" description="Helical" evidence="6">
    <location>
        <begin position="369"/>
        <end position="389"/>
    </location>
</feature>
<organism evidence="7">
    <name type="scientific">Neospora caninum (strain Liverpool)</name>
    <dbReference type="NCBI Taxonomy" id="572307"/>
    <lineage>
        <taxon>Eukaryota</taxon>
        <taxon>Sar</taxon>
        <taxon>Alveolata</taxon>
        <taxon>Apicomplexa</taxon>
        <taxon>Conoidasida</taxon>
        <taxon>Coccidia</taxon>
        <taxon>Eucoccidiorida</taxon>
        <taxon>Eimeriorina</taxon>
        <taxon>Sarcocystidae</taxon>
        <taxon>Neospora</taxon>
    </lineage>
</organism>
<name>A0A0F7UGS4_NEOCL</name>
<evidence type="ECO:0000256" key="5">
    <source>
        <dbReference type="SAM" id="MobiDB-lite"/>
    </source>
</evidence>
<feature type="region of interest" description="Disordered" evidence="5">
    <location>
        <begin position="277"/>
        <end position="301"/>
    </location>
</feature>
<feature type="compositionally biased region" description="Basic and acidic residues" evidence="5">
    <location>
        <begin position="1031"/>
        <end position="1044"/>
    </location>
</feature>
<feature type="compositionally biased region" description="Basic and acidic residues" evidence="5">
    <location>
        <begin position="85"/>
        <end position="100"/>
    </location>
</feature>
<sequence>MPVFPSAMLRRESAWLESSRALGASALPPESSLALSHSYSSGHLQVGVRRNGKARDSHDLGANLRDSHFVEPSSHAGVASAPSSAREKYTGHSFDLRDTRIPGSPGTDRHFRSSFSCSCSEETVPCRTPGHLFSPSQNGGGNSEQAWARVPHTEVVCATRCTRLCFSPAPFPPGAYCGENRESPATRRHYGFAPEATRGGTQQEAQNHPRVAGQGRCPGASHSASLPSSPIHTVLIERNPRNFDACVSEASCVWEPGGMGTPRALPYDAFSSLHPSSVSPSSSPYLSSGAQRADRAWGPDRRVAGDSRVSRADEHVSPFACIRTPLSSFFGCAWLCISIVRAGLAVYFRGVLDCLSVHRFLMYCFRSPVICQKSISCLLLNGGLFLGLIQFFTHILMPVIAAVSSFLICFIATLVSLFSSDSTATEKHASSAPSLSPAAPAHAGDLPALSPLLSFDVFSPLVLALFPFFPSLGSSPDARVPLAAGGPAPGAASPFGRHALPTTASAPLAAGPPGADTVAWLVPLIECTLWSLFRFLVLYPLYCCNSLFNSLWYRDIADTAAALLLQDEEALRRERTKQFKEKNGPCRASFAAEKASCPAVPYCGPRSSGGAAAENRWSAPMKTEFACETKERTRLSNAPLPAVCDLNDASPTSSRAVARPGSVASDGAQDKPLADPGARRAGSVSRALQKRSTREQTSSSLGSSFFRIVGERAPGRLFARLRGVLWTGARGAEQTETCLGTREGASPFDASSTGGGKVFQERAAAVAAGGRHTEAGNHGESRLGKTARARFAGAQGPVAFASVFRETQRSSPKHWEVRNESEPDGPFFFAFFAHVCEWFSPSEKHALSTAPPVSPSAFYSASFFSSSPCPPAVGGPSSGGVSPCEFVLRLLIHYVWWIGASVVLPLVPFIGPPLSLINLSWLFAFYCFDWHDYLPYTSFSPSCASPSLPSSSAARSVDLWSENDGGTGCRGPQSGKEEGDRGRCQACFSMREEQRGRQRLHIVPEGCDRWITRDGPQGRLYPQRSCFPGGPRDRHSSASSTPERRLLGLRVGENDSLHFSSFSSFSPFSPHVSASRPASPVPRQAPWGETETLGDRGAHSVGRACRGRGQTDARSPGSAREEGEEVFARRVHAWVESQQKSLRLRHDGRAISPQMQMRIQRLAALFSIKREAGNARETKERGKGKGFSLRPLSKATDPAGGAAPRATMARIGSETRFRRPLAAHPGREASPAASPLSPACPEWASRGPNAPGLFRQDATARPRDTETEKTATREEGCHERRILFVGEMRSRVKYFEEHWLYFAGFGLPLCLVQFVCSSFVDYGVLSMLFPVCIVTSLHALPLRWVSRSDASLLGPYALFRRLPIFAPIQLLTRYMLRVVVRHFAKKERTRGAAKFGRK</sequence>
<feature type="region of interest" description="Disordered" evidence="5">
    <location>
        <begin position="1019"/>
        <end position="1044"/>
    </location>
</feature>
<dbReference type="PANTHER" id="PTHR21389:SF0">
    <property type="entry name" value="ETOPOSIDE-INDUCED PROTEIN 2.4 HOMOLOG"/>
    <property type="match status" value="1"/>
</dbReference>
<feature type="region of interest" description="Disordered" evidence="5">
    <location>
        <begin position="1246"/>
        <end position="1272"/>
    </location>
</feature>
<dbReference type="PANTHER" id="PTHR21389">
    <property type="entry name" value="P53 INDUCED PROTEIN"/>
    <property type="match status" value="1"/>
</dbReference>
<proteinExistence type="predicted"/>
<evidence type="ECO:0000256" key="2">
    <source>
        <dbReference type="ARBA" id="ARBA00022692"/>
    </source>
</evidence>
<feature type="compositionally biased region" description="Basic and acidic residues" evidence="5">
    <location>
        <begin position="1174"/>
        <end position="1183"/>
    </location>
</feature>
<evidence type="ECO:0000256" key="4">
    <source>
        <dbReference type="ARBA" id="ARBA00023136"/>
    </source>
</evidence>
<evidence type="ECO:0000313" key="7">
    <source>
        <dbReference type="EMBL" id="CEL69239.1"/>
    </source>
</evidence>
<dbReference type="GO" id="GO:0016020">
    <property type="term" value="C:membrane"/>
    <property type="evidence" value="ECO:0007669"/>
    <property type="project" value="UniProtKB-SubCell"/>
</dbReference>
<accession>A0A0F7UGS4</accession>
<feature type="transmembrane region" description="Helical" evidence="6">
    <location>
        <begin position="326"/>
        <end position="348"/>
    </location>
</feature>
<keyword evidence="4 6" id="KW-0472">Membrane</keyword>
<keyword evidence="2 6" id="KW-0812">Transmembrane</keyword>
<feature type="region of interest" description="Disordered" evidence="5">
    <location>
        <begin position="71"/>
        <end position="107"/>
    </location>
</feature>
<keyword evidence="3 6" id="KW-1133">Transmembrane helix</keyword>
<reference evidence="7" key="1">
    <citation type="journal article" date="2015" name="PLoS ONE">
        <title>Comprehensive Evaluation of Toxoplasma gondii VEG and Neospora caninum LIV Genomes with Tachyzoite Stage Transcriptome and Proteome Defines Novel Transcript Features.</title>
        <authorList>
            <person name="Ramaprasad A."/>
            <person name="Mourier T."/>
            <person name="Naeem R."/>
            <person name="Malas T.B."/>
            <person name="Moussa E."/>
            <person name="Panigrahi A."/>
            <person name="Vermont S.J."/>
            <person name="Otto T.D."/>
            <person name="Wastling J."/>
            <person name="Pain A."/>
        </authorList>
    </citation>
    <scope>NUCLEOTIDE SEQUENCE</scope>
    <source>
        <strain evidence="7">Liverpool</strain>
    </source>
</reference>
<feature type="transmembrane region" description="Helical" evidence="6">
    <location>
        <begin position="1326"/>
        <end position="1345"/>
    </location>
</feature>
<feature type="transmembrane region" description="Helical" evidence="6">
    <location>
        <begin position="395"/>
        <end position="418"/>
    </location>
</feature>
<protein>
    <submittedName>
        <fullName evidence="7">Transporter, small conductance mechanosensitive ion channel (MscS) family protein</fullName>
    </submittedName>
</protein>
<dbReference type="EMBL" id="LN714485">
    <property type="protein sequence ID" value="CEL69239.1"/>
    <property type="molecule type" value="Genomic_DNA"/>
</dbReference>
<feature type="compositionally biased region" description="Basic and acidic residues" evidence="5">
    <location>
        <begin position="292"/>
        <end position="301"/>
    </location>
</feature>
<feature type="region of interest" description="Disordered" evidence="5">
    <location>
        <begin position="1066"/>
        <end position="1124"/>
    </location>
</feature>